<dbReference type="InterPro" id="IPR011650">
    <property type="entry name" value="Peptidase_M20_dimer"/>
</dbReference>
<evidence type="ECO:0000313" key="14">
    <source>
        <dbReference type="Proteomes" id="UP000240509"/>
    </source>
</evidence>
<dbReference type="InterPro" id="IPR050072">
    <property type="entry name" value="Peptidase_M20A"/>
</dbReference>
<dbReference type="RefSeq" id="WP_107584897.1">
    <property type="nucleotide sequence ID" value="NZ_PZJJ01000012.1"/>
</dbReference>
<dbReference type="EMBL" id="PZJJ01000012">
    <property type="protein sequence ID" value="PTL38919.1"/>
    <property type="molecule type" value="Genomic_DNA"/>
</dbReference>
<proteinExistence type="inferred from homology"/>
<feature type="domain" description="Peptidase M20 dimerisation" evidence="12">
    <location>
        <begin position="201"/>
        <end position="307"/>
    </location>
</feature>
<evidence type="ECO:0000256" key="3">
    <source>
        <dbReference type="ARBA" id="ARBA00005130"/>
    </source>
</evidence>
<comment type="cofactor">
    <cofactor evidence="1">
        <name>Co(2+)</name>
        <dbReference type="ChEBI" id="CHEBI:48828"/>
    </cofactor>
</comment>
<evidence type="ECO:0000256" key="11">
    <source>
        <dbReference type="ARBA" id="ARBA00051301"/>
    </source>
</evidence>
<dbReference type="PANTHER" id="PTHR43808:SF25">
    <property type="entry name" value="PEPTIDASE M20 DIMERISATION DOMAIN-CONTAINING PROTEIN"/>
    <property type="match status" value="1"/>
</dbReference>
<comment type="caution">
    <text evidence="13">The sequence shown here is derived from an EMBL/GenBank/DDBJ whole genome shotgun (WGS) entry which is preliminary data.</text>
</comment>
<keyword evidence="10" id="KW-0170">Cobalt</keyword>
<dbReference type="NCBIfam" id="TIGR01910">
    <property type="entry name" value="DapE-ArgE"/>
    <property type="match status" value="1"/>
</dbReference>
<sequence length="424" mass="47090">MDSVYNIQSYLSQYRDHYINLLQEWVQHPTLSGEEYELQQKIADSLKAAGLDVDMWEPDIELIKDHPAFTSERKSFEGSPNVCATLKGTGGGRSLLLNGHVDVVPEGALEQWEHDPFSGLIEDGKMFGRGTTDMKAGNVALLAAVEAVQYLNVPLKGDLIFQSVVEEETGGAGTLSAIERGYRADAAIIPEPTEMKIVPKQQGSTWFRVTVSGISAHAGTRFEGISALEKSWKVYDTLMSLENERNIRLQDPMFKNIKIPIPINVGKIQGGSWPSSVPSQVVMEGRYGIGPDETIEEAKKELEQALHRLEQYDEFFKKYPVEVEWFGANWIPGAVDLPHPLVDILTNTFEKTQQRQPVIQASNWGTDGGMLTQYAGTPSIIFGPGTTSMAHFPNESVELDRVFAFTEVLFHTIIDWCGTPENNA</sequence>
<dbReference type="SUPFAM" id="SSF53187">
    <property type="entry name" value="Zn-dependent exopeptidases"/>
    <property type="match status" value="1"/>
</dbReference>
<dbReference type="InterPro" id="IPR010182">
    <property type="entry name" value="ArgE/DapE"/>
</dbReference>
<evidence type="ECO:0000256" key="10">
    <source>
        <dbReference type="ARBA" id="ARBA00023285"/>
    </source>
</evidence>
<dbReference type="SUPFAM" id="SSF55031">
    <property type="entry name" value="Bacterial exopeptidase dimerisation domain"/>
    <property type="match status" value="1"/>
</dbReference>
<keyword evidence="14" id="KW-1185">Reference proteome</keyword>
<dbReference type="GO" id="GO:0009014">
    <property type="term" value="F:succinyl-diaminopimelate desuccinylase activity"/>
    <property type="evidence" value="ECO:0007669"/>
    <property type="project" value="UniProtKB-EC"/>
</dbReference>
<evidence type="ECO:0000313" key="13">
    <source>
        <dbReference type="EMBL" id="PTL38919.1"/>
    </source>
</evidence>
<accession>A0A2T4U6A1</accession>
<protein>
    <recommendedName>
        <fullName evidence="6">Probable succinyl-diaminopimelate desuccinylase</fullName>
        <ecNumber evidence="5">3.5.1.18</ecNumber>
    </recommendedName>
</protein>
<comment type="pathway">
    <text evidence="3">Amino-acid biosynthesis; L-lysine biosynthesis via DAP pathway; LL-2,6-diaminopimelate from (S)-tetrahydrodipicolinate (succinylase route): step 3/3.</text>
</comment>
<evidence type="ECO:0000259" key="12">
    <source>
        <dbReference type="Pfam" id="PF07687"/>
    </source>
</evidence>
<dbReference type="GO" id="GO:0046872">
    <property type="term" value="F:metal ion binding"/>
    <property type="evidence" value="ECO:0007669"/>
    <property type="project" value="UniProtKB-KW"/>
</dbReference>
<comment type="catalytic activity">
    <reaction evidence="11">
        <text>N-succinyl-(2S,6S)-2,6-diaminopimelate + H2O = (2S,6S)-2,6-diaminopimelate + succinate</text>
        <dbReference type="Rhea" id="RHEA:22608"/>
        <dbReference type="ChEBI" id="CHEBI:15377"/>
        <dbReference type="ChEBI" id="CHEBI:30031"/>
        <dbReference type="ChEBI" id="CHEBI:57609"/>
        <dbReference type="ChEBI" id="CHEBI:58087"/>
        <dbReference type="EC" id="3.5.1.18"/>
    </reaction>
</comment>
<dbReference type="GO" id="GO:0009089">
    <property type="term" value="P:lysine biosynthetic process via diaminopimelate"/>
    <property type="evidence" value="ECO:0007669"/>
    <property type="project" value="UniProtKB-UniPathway"/>
</dbReference>
<gene>
    <name evidence="13" type="ORF">C6Y45_09015</name>
</gene>
<dbReference type="OrthoDB" id="9792335at2"/>
<dbReference type="PROSITE" id="PS00758">
    <property type="entry name" value="ARGE_DAPE_CPG2_1"/>
    <property type="match status" value="1"/>
</dbReference>
<dbReference type="Proteomes" id="UP000240509">
    <property type="component" value="Unassembled WGS sequence"/>
</dbReference>
<dbReference type="InterPro" id="IPR002933">
    <property type="entry name" value="Peptidase_M20"/>
</dbReference>
<dbReference type="Gene3D" id="3.40.630.10">
    <property type="entry name" value="Zn peptidases"/>
    <property type="match status" value="1"/>
</dbReference>
<comment type="cofactor">
    <cofactor evidence="2">
        <name>Zn(2+)</name>
        <dbReference type="ChEBI" id="CHEBI:29105"/>
    </cofactor>
</comment>
<evidence type="ECO:0000256" key="8">
    <source>
        <dbReference type="ARBA" id="ARBA00022801"/>
    </source>
</evidence>
<reference evidence="13 14" key="1">
    <citation type="submission" date="2018-03" db="EMBL/GenBank/DDBJ databases">
        <title>Alkalicoccus saliphilus sp. nov., isolated from a mineral pool.</title>
        <authorList>
            <person name="Zhao B."/>
        </authorList>
    </citation>
    <scope>NUCLEOTIDE SEQUENCE [LARGE SCALE GENOMIC DNA]</scope>
    <source>
        <strain evidence="13 14">6AG</strain>
    </source>
</reference>
<evidence type="ECO:0000256" key="6">
    <source>
        <dbReference type="ARBA" id="ARBA00016853"/>
    </source>
</evidence>
<dbReference type="InterPro" id="IPR001261">
    <property type="entry name" value="ArgE/DapE_CS"/>
</dbReference>
<keyword evidence="9" id="KW-0862">Zinc</keyword>
<evidence type="ECO:0000256" key="7">
    <source>
        <dbReference type="ARBA" id="ARBA00022723"/>
    </source>
</evidence>
<dbReference type="PANTHER" id="PTHR43808">
    <property type="entry name" value="ACETYLORNITHINE DEACETYLASE"/>
    <property type="match status" value="1"/>
</dbReference>
<dbReference type="UniPathway" id="UPA00034">
    <property type="reaction ID" value="UER00021"/>
</dbReference>
<dbReference type="AlphaFoldDB" id="A0A2T4U6A1"/>
<evidence type="ECO:0000256" key="1">
    <source>
        <dbReference type="ARBA" id="ARBA00001941"/>
    </source>
</evidence>
<dbReference type="NCBIfam" id="NF005373">
    <property type="entry name" value="PRK06915.1"/>
    <property type="match status" value="1"/>
</dbReference>
<organism evidence="13 14">
    <name type="scientific">Alkalicoccus saliphilus</name>
    <dbReference type="NCBI Taxonomy" id="200989"/>
    <lineage>
        <taxon>Bacteria</taxon>
        <taxon>Bacillati</taxon>
        <taxon>Bacillota</taxon>
        <taxon>Bacilli</taxon>
        <taxon>Bacillales</taxon>
        <taxon>Bacillaceae</taxon>
        <taxon>Alkalicoccus</taxon>
    </lineage>
</organism>
<keyword evidence="8" id="KW-0378">Hydrolase</keyword>
<evidence type="ECO:0000256" key="5">
    <source>
        <dbReference type="ARBA" id="ARBA00011921"/>
    </source>
</evidence>
<evidence type="ECO:0000256" key="9">
    <source>
        <dbReference type="ARBA" id="ARBA00022833"/>
    </source>
</evidence>
<keyword evidence="7" id="KW-0479">Metal-binding</keyword>
<dbReference type="InterPro" id="IPR036264">
    <property type="entry name" value="Bact_exopeptidase_dim_dom"/>
</dbReference>
<evidence type="ECO:0000256" key="2">
    <source>
        <dbReference type="ARBA" id="ARBA00001947"/>
    </source>
</evidence>
<dbReference type="EC" id="3.5.1.18" evidence="5"/>
<dbReference type="Pfam" id="PF01546">
    <property type="entry name" value="Peptidase_M20"/>
    <property type="match status" value="1"/>
</dbReference>
<evidence type="ECO:0000256" key="4">
    <source>
        <dbReference type="ARBA" id="ARBA00006247"/>
    </source>
</evidence>
<dbReference type="Gene3D" id="3.30.70.360">
    <property type="match status" value="1"/>
</dbReference>
<comment type="similarity">
    <text evidence="4">Belongs to the peptidase M20A family.</text>
</comment>
<dbReference type="Pfam" id="PF07687">
    <property type="entry name" value="M20_dimer"/>
    <property type="match status" value="1"/>
</dbReference>
<name>A0A2T4U6A1_9BACI</name>